<accession>A0ABU2LMQ6</accession>
<evidence type="ECO:0000313" key="2">
    <source>
        <dbReference type="Proteomes" id="UP001183420"/>
    </source>
</evidence>
<dbReference type="Proteomes" id="UP001183420">
    <property type="component" value="Unassembled WGS sequence"/>
</dbReference>
<evidence type="ECO:0000313" key="1">
    <source>
        <dbReference type="EMBL" id="MDT0318871.1"/>
    </source>
</evidence>
<dbReference type="RefSeq" id="WP_311597819.1">
    <property type="nucleotide sequence ID" value="NZ_JAVREM010000009.1"/>
</dbReference>
<protein>
    <submittedName>
        <fullName evidence="1">Uncharacterized protein</fullName>
    </submittedName>
</protein>
<name>A0ABU2LMQ6_9ACTN</name>
<organism evidence="1 2">
    <name type="scientific">Streptomyces millisiae</name>
    <dbReference type="NCBI Taxonomy" id="3075542"/>
    <lineage>
        <taxon>Bacteria</taxon>
        <taxon>Bacillati</taxon>
        <taxon>Actinomycetota</taxon>
        <taxon>Actinomycetes</taxon>
        <taxon>Kitasatosporales</taxon>
        <taxon>Streptomycetaceae</taxon>
        <taxon>Streptomyces</taxon>
    </lineage>
</organism>
<proteinExistence type="predicted"/>
<comment type="caution">
    <text evidence="1">The sequence shown here is derived from an EMBL/GenBank/DDBJ whole genome shotgun (WGS) entry which is preliminary data.</text>
</comment>
<dbReference type="EMBL" id="JAVREM010000009">
    <property type="protein sequence ID" value="MDT0318871.1"/>
    <property type="molecule type" value="Genomic_DNA"/>
</dbReference>
<keyword evidence="2" id="KW-1185">Reference proteome</keyword>
<reference evidence="2" key="1">
    <citation type="submission" date="2023-07" db="EMBL/GenBank/DDBJ databases">
        <title>30 novel species of actinomycetes from the DSMZ collection.</title>
        <authorList>
            <person name="Nouioui I."/>
        </authorList>
    </citation>
    <scope>NUCLEOTIDE SEQUENCE [LARGE SCALE GENOMIC DNA]</scope>
    <source>
        <strain evidence="2">DSM 44918</strain>
    </source>
</reference>
<sequence>MSLTHQPTPGSVEEATGALAGSLARALRSTGDGVGVRSCLGSWDQRASGLAAIRVLGADVLAPFLLTGQPLRQEEASLVRAAVRAYPAPQVHAPEATLWGVRDAALSAALARLGVDTAGWEGLAATCSAGPLAADWVTLAAYLVRLSTAAHPLLDPELSRSLVSRRLDIERGLVRALLRRDLLSSARLARWLLALAAEGRPPLSLPPMLDHLEVVGAPDPRVRFETAIARRLSDSR</sequence>
<gene>
    <name evidence="1" type="ORF">RNC47_11035</name>
</gene>